<gene>
    <name evidence="2" type="ORF">ACFQ3W_07440</name>
</gene>
<dbReference type="Proteomes" id="UP001597262">
    <property type="component" value="Unassembled WGS sequence"/>
</dbReference>
<accession>A0ABW3RUG5</accession>
<dbReference type="PIRSF" id="PIRSF021332">
    <property type="entry name" value="DUF1054"/>
    <property type="match status" value="1"/>
</dbReference>
<dbReference type="Pfam" id="PF06335">
    <property type="entry name" value="DUF1054"/>
    <property type="match status" value="1"/>
</dbReference>
<dbReference type="InterPro" id="IPR053707">
    <property type="entry name" value="UPF0637_domain_sf"/>
</dbReference>
<dbReference type="RefSeq" id="WP_379318195.1">
    <property type="nucleotide sequence ID" value="NZ_JBHTLM010000004.1"/>
</dbReference>
<proteinExistence type="inferred from homology"/>
<sequence>MNFTGFTKEDFQALTVPGLEPRMEAIIGRVRPKLEVLGAELSPYLSALCGEEMFPHVAKHARRTVNPPKDTWVAWAASKRGYKALPHFEVGMFSTHLFIVFAVIYESPNKTVFARYLDKHASEIKKTLPDRFYWSLDHMDPGGTSHAEANSAQLKEWAEKLSTVKKAEIICGLRLEQDESLLGDGGKLLKTIEETFEALLPLYKNAFLQ</sequence>
<keyword evidence="3" id="KW-1185">Reference proteome</keyword>
<dbReference type="Gene3D" id="3.30.930.20">
    <property type="entry name" value="Protein of unknown function DUF1054"/>
    <property type="match status" value="1"/>
</dbReference>
<evidence type="ECO:0000313" key="3">
    <source>
        <dbReference type="Proteomes" id="UP001597262"/>
    </source>
</evidence>
<name>A0ABW3RUG5_9BACL</name>
<reference evidence="3" key="1">
    <citation type="journal article" date="2019" name="Int. J. Syst. Evol. Microbiol.">
        <title>The Global Catalogue of Microorganisms (GCM) 10K type strain sequencing project: providing services to taxonomists for standard genome sequencing and annotation.</title>
        <authorList>
            <consortium name="The Broad Institute Genomics Platform"/>
            <consortium name="The Broad Institute Genome Sequencing Center for Infectious Disease"/>
            <person name="Wu L."/>
            <person name="Ma J."/>
        </authorList>
    </citation>
    <scope>NUCLEOTIDE SEQUENCE [LARGE SCALE GENOMIC DNA]</scope>
    <source>
        <strain evidence="3">CCUG 59189</strain>
    </source>
</reference>
<protein>
    <recommendedName>
        <fullName evidence="1">UPF0637 protein ACFQ3W_07440</fullName>
    </recommendedName>
</protein>
<evidence type="ECO:0000313" key="2">
    <source>
        <dbReference type="EMBL" id="MFD1176128.1"/>
    </source>
</evidence>
<dbReference type="SUPFAM" id="SSF142913">
    <property type="entry name" value="YktB/PF0168-like"/>
    <property type="match status" value="1"/>
</dbReference>
<comment type="similarity">
    <text evidence="1">Belongs to the UPF0637 family.</text>
</comment>
<dbReference type="EMBL" id="JBHTLM010000004">
    <property type="protein sequence ID" value="MFD1176128.1"/>
    <property type="molecule type" value="Genomic_DNA"/>
</dbReference>
<evidence type="ECO:0000256" key="1">
    <source>
        <dbReference type="HAMAP-Rule" id="MF_01851"/>
    </source>
</evidence>
<dbReference type="InterPro" id="IPR009403">
    <property type="entry name" value="UPF0637"/>
</dbReference>
<organism evidence="2 3">
    <name type="scientific">Paenibacillus puldeungensis</name>
    <dbReference type="NCBI Taxonomy" id="696536"/>
    <lineage>
        <taxon>Bacteria</taxon>
        <taxon>Bacillati</taxon>
        <taxon>Bacillota</taxon>
        <taxon>Bacilli</taxon>
        <taxon>Bacillales</taxon>
        <taxon>Paenibacillaceae</taxon>
        <taxon>Paenibacillus</taxon>
    </lineage>
</organism>
<dbReference type="HAMAP" id="MF_01851">
    <property type="entry name" value="UPF0637"/>
    <property type="match status" value="1"/>
</dbReference>
<comment type="caution">
    <text evidence="2">The sequence shown here is derived from an EMBL/GenBank/DDBJ whole genome shotgun (WGS) entry which is preliminary data.</text>
</comment>